<comment type="caution">
    <text evidence="1">The sequence shown here is derived from an EMBL/GenBank/DDBJ whole genome shotgun (WGS) entry which is preliminary data.</text>
</comment>
<dbReference type="AlphaFoldDB" id="A0A5N0EI76"/>
<evidence type="ECO:0000313" key="2">
    <source>
        <dbReference type="Proteomes" id="UP000323876"/>
    </source>
</evidence>
<accession>A0A5N0EI76</accession>
<reference evidence="1 2" key="1">
    <citation type="submission" date="2019-09" db="EMBL/GenBank/DDBJ databases">
        <authorList>
            <person name="Wang X."/>
        </authorList>
    </citation>
    <scope>NUCLEOTIDE SEQUENCE [LARGE SCALE GENOMIC DNA]</scope>
    <source>
        <strain evidence="1 2">CICC 11023</strain>
    </source>
</reference>
<proteinExistence type="predicted"/>
<gene>
    <name evidence="1" type="ORF">F3087_08925</name>
</gene>
<evidence type="ECO:0000313" key="1">
    <source>
        <dbReference type="EMBL" id="KAA8889097.1"/>
    </source>
</evidence>
<keyword evidence="2" id="KW-1185">Reference proteome</keyword>
<organism evidence="1 2">
    <name type="scientific">Nocardia colli</name>
    <dbReference type="NCBI Taxonomy" id="2545717"/>
    <lineage>
        <taxon>Bacteria</taxon>
        <taxon>Bacillati</taxon>
        <taxon>Actinomycetota</taxon>
        <taxon>Actinomycetes</taxon>
        <taxon>Mycobacteriales</taxon>
        <taxon>Nocardiaceae</taxon>
        <taxon>Nocardia</taxon>
    </lineage>
</organism>
<dbReference type="Proteomes" id="UP000323876">
    <property type="component" value="Unassembled WGS sequence"/>
</dbReference>
<dbReference type="EMBL" id="VXLC01000003">
    <property type="protein sequence ID" value="KAA8889097.1"/>
    <property type="molecule type" value="Genomic_DNA"/>
</dbReference>
<dbReference type="RefSeq" id="WP_150401372.1">
    <property type="nucleotide sequence ID" value="NZ_JBHJYQ010000002.1"/>
</dbReference>
<sequence>MSKTSEREAVMDRLWEEHLRATFPDRLRGAEPAGIEMVLLDAAIAGCVSTWQDNGGYLDNELLRILRKRIADLDQVLPLLTDTEELRYCWRLHRLAVHAADSGARLH</sequence>
<dbReference type="OrthoDB" id="3478973at2"/>
<name>A0A5N0EI76_9NOCA</name>
<protein>
    <submittedName>
        <fullName evidence="1">Uncharacterized protein</fullName>
    </submittedName>
</protein>